<feature type="non-terminal residue" evidence="2">
    <location>
        <position position="1"/>
    </location>
</feature>
<organism evidence="2">
    <name type="scientific">Tanacetum cinerariifolium</name>
    <name type="common">Dalmatian daisy</name>
    <name type="synonym">Chrysanthemum cinerariifolium</name>
    <dbReference type="NCBI Taxonomy" id="118510"/>
    <lineage>
        <taxon>Eukaryota</taxon>
        <taxon>Viridiplantae</taxon>
        <taxon>Streptophyta</taxon>
        <taxon>Embryophyta</taxon>
        <taxon>Tracheophyta</taxon>
        <taxon>Spermatophyta</taxon>
        <taxon>Magnoliopsida</taxon>
        <taxon>eudicotyledons</taxon>
        <taxon>Gunneridae</taxon>
        <taxon>Pentapetalae</taxon>
        <taxon>asterids</taxon>
        <taxon>campanulids</taxon>
        <taxon>Asterales</taxon>
        <taxon>Asteraceae</taxon>
        <taxon>Asteroideae</taxon>
        <taxon>Anthemideae</taxon>
        <taxon>Anthemidinae</taxon>
        <taxon>Tanacetum</taxon>
    </lineage>
</organism>
<comment type="caution">
    <text evidence="2">The sequence shown here is derived from an EMBL/GenBank/DDBJ whole genome shotgun (WGS) entry which is preliminary data.</text>
</comment>
<reference evidence="2" key="1">
    <citation type="journal article" date="2019" name="Sci. Rep.">
        <title>Draft genome of Tanacetum cinerariifolium, the natural source of mosquito coil.</title>
        <authorList>
            <person name="Yamashiro T."/>
            <person name="Shiraishi A."/>
            <person name="Satake H."/>
            <person name="Nakayama K."/>
        </authorList>
    </citation>
    <scope>NUCLEOTIDE SEQUENCE</scope>
</reference>
<feature type="compositionally biased region" description="Polar residues" evidence="1">
    <location>
        <begin position="1"/>
        <end position="15"/>
    </location>
</feature>
<proteinExistence type="predicted"/>
<name>A0A699WBT1_TANCI</name>
<feature type="region of interest" description="Disordered" evidence="1">
    <location>
        <begin position="1"/>
        <end position="54"/>
    </location>
</feature>
<feature type="compositionally biased region" description="Low complexity" evidence="1">
    <location>
        <begin position="22"/>
        <end position="54"/>
    </location>
</feature>
<evidence type="ECO:0000313" key="2">
    <source>
        <dbReference type="EMBL" id="GFD44373.1"/>
    </source>
</evidence>
<evidence type="ECO:0000256" key="1">
    <source>
        <dbReference type="SAM" id="MobiDB-lite"/>
    </source>
</evidence>
<dbReference type="AlphaFoldDB" id="A0A699WBT1"/>
<gene>
    <name evidence="2" type="ORF">Tci_916342</name>
</gene>
<sequence length="54" mass="5181">SQLEGTRSSVDTSEGSAGAGCSSSFLSSSSFSTSSSSSSSLDDSSSSLFSLSAG</sequence>
<dbReference type="EMBL" id="BKCJ011620936">
    <property type="protein sequence ID" value="GFD44373.1"/>
    <property type="molecule type" value="Genomic_DNA"/>
</dbReference>
<protein>
    <submittedName>
        <fullName evidence="2">Uncharacterized protein</fullName>
    </submittedName>
</protein>
<accession>A0A699WBT1</accession>